<comment type="similarity">
    <text evidence="3 7">Belongs to the cytochrome c oxidase VIIc family.</text>
</comment>
<evidence type="ECO:0000256" key="2">
    <source>
        <dbReference type="ARBA" id="ARBA00004673"/>
    </source>
</evidence>
<evidence type="ECO:0000256" key="7">
    <source>
        <dbReference type="RuleBase" id="RU368123"/>
    </source>
</evidence>
<accession>A0AAV5GPB6</accession>
<keyword evidence="4 7" id="KW-0999">Mitochondrion inner membrane</keyword>
<comment type="caution">
    <text evidence="8">The sequence shown here is derived from an EMBL/GenBank/DDBJ whole genome shotgun (WGS) entry which is preliminary data.</text>
</comment>
<protein>
    <recommendedName>
        <fullName evidence="7">Cytochrome c oxidase subunit 8, mitochondrial</fullName>
    </recommendedName>
    <alternativeName>
        <fullName evidence="7">Cytochrome c oxidase polypeptide VIII</fullName>
    </alternativeName>
</protein>
<comment type="subunit">
    <text evidence="7">Component of the cytochrome c oxidase (complex IV, CIV), a multisubunit enzyme composed of a catalytic core of 3 subunits and several supernumerary subunits. The complex exists as a monomer or a dimer and forms supercomplexes (SCs) in the inner mitochondrial membrane with ubiquinol-cytochrome c oxidoreductase (cytochrome b-c1 complex, complex III, CIII).</text>
</comment>
<reference evidence="8 9" key="1">
    <citation type="submission" date="2021-12" db="EMBL/GenBank/DDBJ databases">
        <title>High titer production of polyol ester of fatty acids by Rhodotorula paludigena BS15 towards product separation-free biomass refinery.</title>
        <authorList>
            <person name="Mano J."/>
            <person name="Ono H."/>
            <person name="Tanaka T."/>
            <person name="Naito K."/>
            <person name="Sushida H."/>
            <person name="Ike M."/>
            <person name="Tokuyasu K."/>
            <person name="Kitaoka M."/>
        </authorList>
    </citation>
    <scope>NUCLEOTIDE SEQUENCE [LARGE SCALE GENOMIC DNA]</scope>
    <source>
        <strain evidence="8 9">BS15</strain>
    </source>
</reference>
<dbReference type="Pfam" id="PF02935">
    <property type="entry name" value="COX7C"/>
    <property type="match status" value="1"/>
</dbReference>
<keyword evidence="7" id="KW-0812">Transmembrane</keyword>
<evidence type="ECO:0000313" key="9">
    <source>
        <dbReference type="Proteomes" id="UP001342314"/>
    </source>
</evidence>
<comment type="function">
    <text evidence="7">Component of the cytochrome c oxidase, the last enzyme in the mitochondrial electron transport chain which drives oxidative phosphorylation. The respiratory chain contains 3 multisubunit complexes succinate dehydrogenase (complex II, CII), ubiquinol-cytochrome c oxidoreductase (cytochrome b-c1 complex, complex III, CIII) and cytochrome c oxidase (complex IV, CIV), that cooperate to transfer electrons derived from NADH and succinate to molecular oxygen, creating an electrochemical gradient over the inner membrane that drives transmembrane transport and the ATP synthase. Cytochrome c oxidase is the component of the respiratory chain that catalyzes the reduction of oxygen to water. Electrons originating from reduced cytochrome c in the intermembrane space (IMS) are transferred via the dinuclear copper A center (CU(A)) of subunit 2 and heme A of subunit 1 to the active site in subunit 1, a binuclear center (BNC) formed by heme A3 and copper B (CU(B)). The BNC reduces molecular oxygen to 2 water molecules using 4 electrons from cytochrome c in the IMS and 4 protons from the mitochondrial matrix.</text>
</comment>
<dbReference type="GO" id="GO:0006123">
    <property type="term" value="P:mitochondrial electron transport, cytochrome c to oxygen"/>
    <property type="evidence" value="ECO:0007669"/>
    <property type="project" value="UniProtKB-UniRule"/>
</dbReference>
<dbReference type="InterPro" id="IPR036636">
    <property type="entry name" value="COX7C/Cox8_sf"/>
</dbReference>
<name>A0AAV5GPB6_9BASI</name>
<dbReference type="InterPro" id="IPR004202">
    <property type="entry name" value="COX7C/Cox8"/>
</dbReference>
<dbReference type="AlphaFoldDB" id="A0AAV5GPB6"/>
<evidence type="ECO:0000256" key="5">
    <source>
        <dbReference type="ARBA" id="ARBA00023128"/>
    </source>
</evidence>
<proteinExistence type="inferred from homology"/>
<comment type="subcellular location">
    <subcellularLocation>
        <location evidence="1 7">Mitochondrion inner membrane</location>
        <topology evidence="1 7">Single-pass membrane protein</topology>
    </subcellularLocation>
</comment>
<organism evidence="8 9">
    <name type="scientific">Rhodotorula paludigena</name>
    <dbReference type="NCBI Taxonomy" id="86838"/>
    <lineage>
        <taxon>Eukaryota</taxon>
        <taxon>Fungi</taxon>
        <taxon>Dikarya</taxon>
        <taxon>Basidiomycota</taxon>
        <taxon>Pucciniomycotina</taxon>
        <taxon>Microbotryomycetes</taxon>
        <taxon>Sporidiobolales</taxon>
        <taxon>Sporidiobolaceae</taxon>
        <taxon>Rhodotorula</taxon>
    </lineage>
</organism>
<keyword evidence="7" id="KW-0809">Transit peptide</keyword>
<dbReference type="Proteomes" id="UP001342314">
    <property type="component" value="Unassembled WGS sequence"/>
</dbReference>
<evidence type="ECO:0000313" key="8">
    <source>
        <dbReference type="EMBL" id="GJN91099.1"/>
    </source>
</evidence>
<evidence type="ECO:0000256" key="6">
    <source>
        <dbReference type="ARBA" id="ARBA00023136"/>
    </source>
</evidence>
<evidence type="ECO:0000256" key="1">
    <source>
        <dbReference type="ARBA" id="ARBA00004434"/>
    </source>
</evidence>
<keyword evidence="9" id="KW-1185">Reference proteome</keyword>
<evidence type="ECO:0000256" key="3">
    <source>
        <dbReference type="ARBA" id="ARBA00010514"/>
    </source>
</evidence>
<feature type="transmembrane region" description="Helical" evidence="7">
    <location>
        <begin position="53"/>
        <end position="74"/>
    </location>
</feature>
<evidence type="ECO:0000256" key="4">
    <source>
        <dbReference type="ARBA" id="ARBA00022792"/>
    </source>
</evidence>
<sequence length="83" mass="9245">MLSTTIKRRALPALRLARAPTHVVSRRPYHVENRLGNNFPFAYDGPSKTRFTIAYWGLLGGVGFLGIPGLALWLQMGKHNGQL</sequence>
<gene>
    <name evidence="8" type="ORF">Rhopal_004116-T1</name>
</gene>
<keyword evidence="6 7" id="KW-0472">Membrane</keyword>
<dbReference type="Gene3D" id="4.10.49.10">
    <property type="entry name" value="Cytochrome c oxidase subunit VIIc"/>
    <property type="match status" value="1"/>
</dbReference>
<dbReference type="GO" id="GO:0045277">
    <property type="term" value="C:respiratory chain complex IV"/>
    <property type="evidence" value="ECO:0007669"/>
    <property type="project" value="UniProtKB-UniRule"/>
</dbReference>
<comment type="pathway">
    <text evidence="2 7">Energy metabolism; oxidative phosphorylation.</text>
</comment>
<keyword evidence="5 7" id="KW-0496">Mitochondrion</keyword>
<keyword evidence="7" id="KW-1133">Transmembrane helix</keyword>
<dbReference type="EMBL" id="BQKY01000008">
    <property type="protein sequence ID" value="GJN91099.1"/>
    <property type="molecule type" value="Genomic_DNA"/>
</dbReference>
<dbReference type="GO" id="GO:0005743">
    <property type="term" value="C:mitochondrial inner membrane"/>
    <property type="evidence" value="ECO:0007669"/>
    <property type="project" value="UniProtKB-SubCell"/>
</dbReference>